<accession>A0A516GQ71</accession>
<name>A0A516GQ71_9FLAO</name>
<evidence type="ECO:0000256" key="1">
    <source>
        <dbReference type="SAM" id="Phobius"/>
    </source>
</evidence>
<dbReference type="AlphaFoldDB" id="A0A516GQ71"/>
<feature type="transmembrane region" description="Helical" evidence="1">
    <location>
        <begin position="12"/>
        <end position="29"/>
    </location>
</feature>
<sequence>MKSILKLEEIAMFAISLWLFSLLSFNWWWYAVLFFMPDLSFVGYAVNTKIGAMCYNILHHKGLAILLYLTGVYYNIESLQLVGVVMFGHAAFDRVFGYGLKYKDSFNHTHLGVIGKTSDLK</sequence>
<proteinExistence type="predicted"/>
<dbReference type="OrthoDB" id="9813911at2"/>
<protein>
    <submittedName>
        <fullName evidence="2">DUF4260 family protein</fullName>
    </submittedName>
</protein>
<organism evidence="2 3">
    <name type="scientific">Formosa sediminum</name>
    <dbReference type="NCBI Taxonomy" id="2594004"/>
    <lineage>
        <taxon>Bacteria</taxon>
        <taxon>Pseudomonadati</taxon>
        <taxon>Bacteroidota</taxon>
        <taxon>Flavobacteriia</taxon>
        <taxon>Flavobacteriales</taxon>
        <taxon>Flavobacteriaceae</taxon>
        <taxon>Formosa</taxon>
    </lineage>
</organism>
<gene>
    <name evidence="2" type="ORF">FNB79_06570</name>
</gene>
<evidence type="ECO:0000313" key="3">
    <source>
        <dbReference type="Proteomes" id="UP000319209"/>
    </source>
</evidence>
<dbReference type="Pfam" id="PF14079">
    <property type="entry name" value="DUF4260"/>
    <property type="match status" value="1"/>
</dbReference>
<reference evidence="2 3" key="1">
    <citation type="submission" date="2019-07" db="EMBL/GenBank/DDBJ databases">
        <title>Genome sequencing for Formosa sp. PS13.</title>
        <authorList>
            <person name="Park S.-J."/>
        </authorList>
    </citation>
    <scope>NUCLEOTIDE SEQUENCE [LARGE SCALE GENOMIC DNA]</scope>
    <source>
        <strain evidence="2 3">PS13</strain>
    </source>
</reference>
<dbReference type="RefSeq" id="WP_143380554.1">
    <property type="nucleotide sequence ID" value="NZ_CP041637.1"/>
</dbReference>
<keyword evidence="3" id="KW-1185">Reference proteome</keyword>
<feature type="transmembrane region" description="Helical" evidence="1">
    <location>
        <begin position="65"/>
        <end position="92"/>
    </location>
</feature>
<keyword evidence="1" id="KW-1133">Transmembrane helix</keyword>
<keyword evidence="1" id="KW-0812">Transmembrane</keyword>
<dbReference type="Proteomes" id="UP000319209">
    <property type="component" value="Chromosome"/>
</dbReference>
<dbReference type="InterPro" id="IPR025356">
    <property type="entry name" value="DUF4260"/>
</dbReference>
<dbReference type="KEGG" id="fop:FNB79_06570"/>
<evidence type="ECO:0000313" key="2">
    <source>
        <dbReference type="EMBL" id="QDO93652.1"/>
    </source>
</evidence>
<keyword evidence="1" id="KW-0472">Membrane</keyword>
<dbReference type="EMBL" id="CP041637">
    <property type="protein sequence ID" value="QDO93652.1"/>
    <property type="molecule type" value="Genomic_DNA"/>
</dbReference>